<organism evidence="2">
    <name type="scientific">Spodoptera frugiperda</name>
    <name type="common">Fall armyworm</name>
    <dbReference type="NCBI Taxonomy" id="7108"/>
    <lineage>
        <taxon>Eukaryota</taxon>
        <taxon>Metazoa</taxon>
        <taxon>Ecdysozoa</taxon>
        <taxon>Arthropoda</taxon>
        <taxon>Hexapoda</taxon>
        <taxon>Insecta</taxon>
        <taxon>Pterygota</taxon>
        <taxon>Neoptera</taxon>
        <taxon>Endopterygota</taxon>
        <taxon>Lepidoptera</taxon>
        <taxon>Glossata</taxon>
        <taxon>Ditrysia</taxon>
        <taxon>Noctuoidea</taxon>
        <taxon>Noctuidae</taxon>
        <taxon>Amphipyrinae</taxon>
        <taxon>Spodoptera</taxon>
    </lineage>
</organism>
<dbReference type="EMBL" id="ODYU01000733">
    <property type="protein sequence ID" value="SOQ35969.1"/>
    <property type="molecule type" value="Genomic_DNA"/>
</dbReference>
<gene>
    <name evidence="2" type="ORF">SFRICE_036715</name>
</gene>
<evidence type="ECO:0000313" key="2">
    <source>
        <dbReference type="EMBL" id="SOQ35969.1"/>
    </source>
</evidence>
<protein>
    <submittedName>
        <fullName evidence="2">SFRICE_036715</fullName>
    </submittedName>
</protein>
<dbReference type="AlphaFoldDB" id="A0A2H1V594"/>
<proteinExistence type="predicted"/>
<name>A0A2H1V594_SPOFR</name>
<evidence type="ECO:0000256" key="1">
    <source>
        <dbReference type="SAM" id="MobiDB-lite"/>
    </source>
</evidence>
<reference evidence="2" key="1">
    <citation type="submission" date="2016-07" db="EMBL/GenBank/DDBJ databases">
        <authorList>
            <person name="Bretaudeau A."/>
        </authorList>
    </citation>
    <scope>NUCLEOTIDE SEQUENCE</scope>
    <source>
        <strain evidence="2">Rice</strain>
        <tissue evidence="2">Whole body</tissue>
    </source>
</reference>
<sequence length="111" mass="12133">MVSYSGTGKPGHGYESNSSKDSKILLGRNSGHVLQPKKFSRHKTMATVPVPSATNDHVVHAEWHFKSEDTGIKVELNPGEVLTAGVVQELDQVMESILRLLQTSSELHKNA</sequence>
<feature type="region of interest" description="Disordered" evidence="1">
    <location>
        <begin position="1"/>
        <end position="23"/>
    </location>
</feature>
<accession>A0A2H1V594</accession>